<dbReference type="KEGG" id="sgp:SpiGrapes_0539"/>
<feature type="transmembrane region" description="Helical" evidence="1">
    <location>
        <begin position="384"/>
        <end position="402"/>
    </location>
</feature>
<proteinExistence type="predicted"/>
<keyword evidence="1" id="KW-1133">Transmembrane helix</keyword>
<feature type="transmembrane region" description="Helical" evidence="1">
    <location>
        <begin position="15"/>
        <end position="44"/>
    </location>
</feature>
<feature type="transmembrane region" description="Helical" evidence="1">
    <location>
        <begin position="164"/>
        <end position="186"/>
    </location>
</feature>
<keyword evidence="4" id="KW-1185">Reference proteome</keyword>
<dbReference type="eggNOG" id="COG3333">
    <property type="taxonomic scope" value="Bacteria"/>
</dbReference>
<dbReference type="PANTHER" id="PTHR35342:SF5">
    <property type="entry name" value="TRICARBOXYLIC TRANSPORT PROTEIN"/>
    <property type="match status" value="1"/>
</dbReference>
<reference evidence="3 4" key="1">
    <citation type="submission" date="2011-11" db="EMBL/GenBank/DDBJ databases">
        <title>Complete sequence of Spirochaeta sp. grapes.</title>
        <authorList>
            <consortium name="US DOE Joint Genome Institute"/>
            <person name="Lucas S."/>
            <person name="Han J."/>
            <person name="Lapidus A."/>
            <person name="Cheng J.-F."/>
            <person name="Goodwin L."/>
            <person name="Pitluck S."/>
            <person name="Peters L."/>
            <person name="Ovchinnikova G."/>
            <person name="Munk A.C."/>
            <person name="Detter J.C."/>
            <person name="Han C."/>
            <person name="Tapia R."/>
            <person name="Land M."/>
            <person name="Hauser L."/>
            <person name="Kyrpides N."/>
            <person name="Ivanova N."/>
            <person name="Pagani I."/>
            <person name="Ritalahtilisa K."/>
            <person name="Loeffler F."/>
            <person name="Woyke T."/>
        </authorList>
    </citation>
    <scope>NUCLEOTIDE SEQUENCE [LARGE SCALE GENOMIC DNA]</scope>
    <source>
        <strain evidence="4">ATCC BAA-1885 / DSM 22778 / Grapes</strain>
    </source>
</reference>
<evidence type="ECO:0000259" key="2">
    <source>
        <dbReference type="Pfam" id="PF01970"/>
    </source>
</evidence>
<organism evidence="3 4">
    <name type="scientific">Sphaerochaeta pleomorpha (strain ATCC BAA-1885 / DSM 22778 / Grapes)</name>
    <dbReference type="NCBI Taxonomy" id="158190"/>
    <lineage>
        <taxon>Bacteria</taxon>
        <taxon>Pseudomonadati</taxon>
        <taxon>Spirochaetota</taxon>
        <taxon>Spirochaetia</taxon>
        <taxon>Spirochaetales</taxon>
        <taxon>Sphaerochaetaceae</taxon>
        <taxon>Sphaerochaeta</taxon>
    </lineage>
</organism>
<dbReference type="Pfam" id="PF01970">
    <property type="entry name" value="TctA"/>
    <property type="match status" value="1"/>
</dbReference>
<dbReference type="Proteomes" id="UP000005632">
    <property type="component" value="Chromosome"/>
</dbReference>
<feature type="transmembrane region" description="Helical" evidence="1">
    <location>
        <begin position="104"/>
        <end position="127"/>
    </location>
</feature>
<feature type="transmembrane region" description="Helical" evidence="1">
    <location>
        <begin position="351"/>
        <end position="372"/>
    </location>
</feature>
<dbReference type="InterPro" id="IPR002823">
    <property type="entry name" value="DUF112_TM"/>
</dbReference>
<feature type="transmembrane region" description="Helical" evidence="1">
    <location>
        <begin position="56"/>
        <end position="77"/>
    </location>
</feature>
<evidence type="ECO:0000256" key="1">
    <source>
        <dbReference type="SAM" id="Phobius"/>
    </source>
</evidence>
<feature type="transmembrane region" description="Helical" evidence="1">
    <location>
        <begin position="198"/>
        <end position="219"/>
    </location>
</feature>
<evidence type="ECO:0000313" key="4">
    <source>
        <dbReference type="Proteomes" id="UP000005632"/>
    </source>
</evidence>
<dbReference type="HOGENOM" id="CLU_022936_2_0_12"/>
<dbReference type="AlphaFoldDB" id="G8QWU6"/>
<feature type="transmembrane region" description="Helical" evidence="1">
    <location>
        <begin position="408"/>
        <end position="425"/>
    </location>
</feature>
<accession>G8QWU6</accession>
<sequence length="496" mass="52499">MVIEGMLSILTPSTFSVMFLGVVIGIIFGSIPGLTSTMGVALCLPLTFGMSPLNGIALLIALYVGGTSGGLISAILLKIPGTPSSVATTFDGGPMADRGEASKALGVGIFYSFLGTIFSIAALWFIAPSLAKIALKFGPYEYFAICLFALTTIVGMVGDNILKGLSSALLGITFSLAGIASIGGAARFTFGIDDMENGFALLPVLIGLFAVSEIFTIAATGLKKEKNNIVDCKMKGFGFSFKEFKEQFVNMLRSAILGVGIGILPGIGGATSNIVAYSVAKQQSKHPEKFGTGCIDGIIACETSNNASIGGALIPLLTLGIPGDTVTAMILGGLTLHGIQPGPLLFKTSGVLVYGIFTAFLVSTFIMLIVEYGGLRVFVKILSVPKYILLPIIMIFCIVGTFGTNHRIFDVWTALIFGVIGYFLSRNKFPQAPIILGFVLGPIIEENLLRGMQYSSNNFFIFFTSPIAAVFLVLTVIVFIYSLFKEIMKSKNVRKS</sequence>
<gene>
    <name evidence="3" type="ordered locus">SpiGrapes_0539</name>
</gene>
<protein>
    <recommendedName>
        <fullName evidence="2">DUF112 domain-containing protein</fullName>
    </recommendedName>
</protein>
<keyword evidence="1" id="KW-0472">Membrane</keyword>
<feature type="transmembrane region" description="Helical" evidence="1">
    <location>
        <begin position="461"/>
        <end position="484"/>
    </location>
</feature>
<name>G8QWU6_SPHPG</name>
<feature type="transmembrane region" description="Helical" evidence="1">
    <location>
        <begin position="139"/>
        <end position="158"/>
    </location>
</feature>
<dbReference type="RefSeq" id="WP_014269239.1">
    <property type="nucleotide sequence ID" value="NC_016633.1"/>
</dbReference>
<dbReference type="OrthoDB" id="359531at2"/>
<feature type="transmembrane region" description="Helical" evidence="1">
    <location>
        <begin position="432"/>
        <end position="449"/>
    </location>
</feature>
<dbReference type="EMBL" id="CP003155">
    <property type="protein sequence ID" value="AEV28390.1"/>
    <property type="molecule type" value="Genomic_DNA"/>
</dbReference>
<keyword evidence="1" id="KW-0812">Transmembrane</keyword>
<dbReference type="STRING" id="158190.SpiGrapes_0539"/>
<feature type="transmembrane region" description="Helical" evidence="1">
    <location>
        <begin position="255"/>
        <end position="280"/>
    </location>
</feature>
<evidence type="ECO:0000313" key="3">
    <source>
        <dbReference type="EMBL" id="AEV28390.1"/>
    </source>
</evidence>
<dbReference type="PANTHER" id="PTHR35342">
    <property type="entry name" value="TRICARBOXYLIC TRANSPORT PROTEIN"/>
    <property type="match status" value="1"/>
</dbReference>
<feature type="domain" description="DUF112" evidence="2">
    <location>
        <begin position="17"/>
        <end position="436"/>
    </location>
</feature>